<gene>
    <name evidence="1" type="ORF">BN980_GECA06s00444g</name>
</gene>
<reference evidence="1" key="1">
    <citation type="submission" date="2014-03" db="EMBL/GenBank/DDBJ databases">
        <authorList>
            <person name="Casaregola S."/>
        </authorList>
    </citation>
    <scope>NUCLEOTIDE SEQUENCE [LARGE SCALE GENOMIC DNA]</scope>
    <source>
        <strain evidence="1">CLIB 918</strain>
    </source>
</reference>
<evidence type="ECO:0000313" key="1">
    <source>
        <dbReference type="EMBL" id="CDO53837.1"/>
    </source>
</evidence>
<proteinExistence type="predicted"/>
<evidence type="ECO:0000313" key="2">
    <source>
        <dbReference type="Proteomes" id="UP000242525"/>
    </source>
</evidence>
<name>A0A0J9X9J8_GEOCN</name>
<comment type="caution">
    <text evidence="1">The sequence shown here is derived from an EMBL/GenBank/DDBJ whole genome shotgun (WGS) entry which is preliminary data.</text>
</comment>
<sequence length="282" mass="31635">MTSSSHGVLKGAMGSSNSSLQLLHYNQTAVSTIDDTKDSAESFTLSSSGSTETLTERNIGNSIQEHLSTGTGISGGHLCSIKQDSLQGNSHSTSSLCQNGSNHSSTNEKLLEYDDSIRELRRTKTKFTRITSEGFTALINVATENFWALDRWMEALTSPQQHLSVSSISTCWLSPIDRDRVTALERSIKQRETELRFNDTRMQELLEHMHMSIDGAEKSLLAIKNNLKELTENHKRNVWYLDNTMTSFMRELQLAKKNLYIGDDYGETTIDRETTIDHEGAY</sequence>
<protein>
    <submittedName>
        <fullName evidence="1">Uncharacterized protein</fullName>
    </submittedName>
</protein>
<accession>A0A0J9X9J8</accession>
<dbReference type="EMBL" id="CCBN010000006">
    <property type="protein sequence ID" value="CDO53837.1"/>
    <property type="molecule type" value="Genomic_DNA"/>
</dbReference>
<keyword evidence="2" id="KW-1185">Reference proteome</keyword>
<organism evidence="1 2">
    <name type="scientific">Geotrichum candidum</name>
    <name type="common">Oospora lactis</name>
    <name type="synonym">Dipodascus geotrichum</name>
    <dbReference type="NCBI Taxonomy" id="1173061"/>
    <lineage>
        <taxon>Eukaryota</taxon>
        <taxon>Fungi</taxon>
        <taxon>Dikarya</taxon>
        <taxon>Ascomycota</taxon>
        <taxon>Saccharomycotina</taxon>
        <taxon>Dipodascomycetes</taxon>
        <taxon>Dipodascales</taxon>
        <taxon>Dipodascaceae</taxon>
        <taxon>Geotrichum</taxon>
    </lineage>
</organism>
<dbReference type="AlphaFoldDB" id="A0A0J9X9J8"/>
<dbReference type="Proteomes" id="UP000242525">
    <property type="component" value="Unassembled WGS sequence"/>
</dbReference>